<gene>
    <name evidence="2" type="ORF">MEUPH1_LOCUS30822</name>
</gene>
<protein>
    <recommendedName>
        <fullName evidence="1">Endonuclease/exonuclease/phosphatase domain-containing protein</fullName>
    </recommendedName>
</protein>
<dbReference type="Pfam" id="PF03372">
    <property type="entry name" value="Exo_endo_phos"/>
    <property type="match status" value="1"/>
</dbReference>
<comment type="caution">
    <text evidence="2">The sequence shown here is derived from an EMBL/GenBank/DDBJ whole genome shotgun (WGS) entry which is preliminary data.</text>
</comment>
<proteinExistence type="predicted"/>
<dbReference type="InterPro" id="IPR005135">
    <property type="entry name" value="Endo/exonuclease/phosphatase"/>
</dbReference>
<dbReference type="Gene3D" id="3.60.10.10">
    <property type="entry name" value="Endonuclease/exonuclease/phosphatase"/>
    <property type="match status" value="1"/>
</dbReference>
<evidence type="ECO:0000313" key="2">
    <source>
        <dbReference type="EMBL" id="CAI6377588.1"/>
    </source>
</evidence>
<dbReference type="PANTHER" id="PTHR19446">
    <property type="entry name" value="REVERSE TRANSCRIPTASES"/>
    <property type="match status" value="1"/>
</dbReference>
<name>A0AAV0Y9T7_9HEMI</name>
<evidence type="ECO:0000259" key="1">
    <source>
        <dbReference type="Pfam" id="PF03372"/>
    </source>
</evidence>
<dbReference type="EMBL" id="CARXXK010001804">
    <property type="protein sequence ID" value="CAI6377588.1"/>
    <property type="molecule type" value="Genomic_DNA"/>
</dbReference>
<dbReference type="Proteomes" id="UP001160148">
    <property type="component" value="Unassembled WGS sequence"/>
</dbReference>
<dbReference type="GO" id="GO:0003824">
    <property type="term" value="F:catalytic activity"/>
    <property type="evidence" value="ECO:0007669"/>
    <property type="project" value="InterPro"/>
</dbReference>
<feature type="domain" description="Endonuclease/exonuclease/phosphatase" evidence="1">
    <location>
        <begin position="39"/>
        <end position="271"/>
    </location>
</feature>
<organism evidence="2 3">
    <name type="scientific">Macrosiphum euphorbiae</name>
    <name type="common">potato aphid</name>
    <dbReference type="NCBI Taxonomy" id="13131"/>
    <lineage>
        <taxon>Eukaryota</taxon>
        <taxon>Metazoa</taxon>
        <taxon>Ecdysozoa</taxon>
        <taxon>Arthropoda</taxon>
        <taxon>Hexapoda</taxon>
        <taxon>Insecta</taxon>
        <taxon>Pterygota</taxon>
        <taxon>Neoptera</taxon>
        <taxon>Paraneoptera</taxon>
        <taxon>Hemiptera</taxon>
        <taxon>Sternorrhyncha</taxon>
        <taxon>Aphidomorpha</taxon>
        <taxon>Aphidoidea</taxon>
        <taxon>Aphididae</taxon>
        <taxon>Macrosiphini</taxon>
        <taxon>Macrosiphum</taxon>
    </lineage>
</organism>
<dbReference type="CDD" id="cd09076">
    <property type="entry name" value="L1-EN"/>
    <property type="match status" value="1"/>
</dbReference>
<evidence type="ECO:0000313" key="3">
    <source>
        <dbReference type="Proteomes" id="UP001160148"/>
    </source>
</evidence>
<sequence>MGSQPIHIKNSYVQDANNKPRERFNGKKKGNWKSALLCGTWNVRTLYKPGATLDLVTEIEKYKMKCVALQEIRWEDAGTTKVSQTTIFNGKCEHPHNLGTGFAIHESIIHTVKEFRDISPRISTITIESENFDAVLINAHAPTEEKDEDEKDLFYATLADIFASSTSTIRIVLGDFNAKLGREICYRNVIGNHSLHENTNNNGAKLIDFAVGNGLVIKSTMLPKKDIHKYTWVSPDGRYKNQIDHVLVNYRFKNSVLNVRTMRGADIGSDHLLLGIRIKVKLKKLDKKNPVNSRRLDIDKLENHDIGKLFVNSIKDTLQSKQRIFEGNIDEGWEEIRDALSNVASKTLGTKKLKPKPWFNRICEEALQRRKVARQHWLNDTRNEELFARYKTRLRETSNILRGEKRKYVRNIMVNAELDYKAHRARDMYKRINYLTGGYKKKERFLKDDNGSLITTNEELAKKWGDYFDTLLNCEAPDEVYSLNLVAEEEQECPEPSLDEIRFQINILKNHKSPGEDQIHAELLKKGGEEMTFRLWKLIHRIWLSEKVPEDWKIALVRPIHKKGDKQDCNNYRGIALLSVAYKVFTNCILSRIRTKSEQIIGDYQGGALYRLQEGIR</sequence>
<dbReference type="InterPro" id="IPR036691">
    <property type="entry name" value="Endo/exonu/phosph_ase_sf"/>
</dbReference>
<reference evidence="2 3" key="1">
    <citation type="submission" date="2023-01" db="EMBL/GenBank/DDBJ databases">
        <authorList>
            <person name="Whitehead M."/>
        </authorList>
    </citation>
    <scope>NUCLEOTIDE SEQUENCE [LARGE SCALE GENOMIC DNA]</scope>
</reference>
<dbReference type="SUPFAM" id="SSF56219">
    <property type="entry name" value="DNase I-like"/>
    <property type="match status" value="1"/>
</dbReference>
<dbReference type="AlphaFoldDB" id="A0AAV0Y9T7"/>
<keyword evidence="3" id="KW-1185">Reference proteome</keyword>
<accession>A0AAV0Y9T7</accession>